<keyword evidence="3" id="KW-1185">Reference proteome</keyword>
<dbReference type="EMBL" id="SZYD01000012">
    <property type="protein sequence ID" value="KAD4584599.1"/>
    <property type="molecule type" value="Genomic_DNA"/>
</dbReference>
<sequence length="155" mass="17185">MLGTWGARPIVWRLKNRGRQEIKTDCSAHLVRSAQALCGGAVGGKIDFTSLDCIPAKVSQVMTGQALLRLARSAWLDILHHLSDITEQRADEGRTRSRAPVVWGAQTAREDLRPRHRRAPEQTARPHQTSRAICLDFLSSSVFQSSDNRTSTPST</sequence>
<dbReference type="AlphaFoldDB" id="A0A5N6NAW2"/>
<evidence type="ECO:0000256" key="1">
    <source>
        <dbReference type="SAM" id="MobiDB-lite"/>
    </source>
</evidence>
<name>A0A5N6NAW2_9ASTR</name>
<reference evidence="2 3" key="1">
    <citation type="submission" date="2019-05" db="EMBL/GenBank/DDBJ databases">
        <title>Mikania micrantha, genome provides insights into the molecular mechanism of rapid growth.</title>
        <authorList>
            <person name="Liu B."/>
        </authorList>
    </citation>
    <scope>NUCLEOTIDE SEQUENCE [LARGE SCALE GENOMIC DNA]</scope>
    <source>
        <strain evidence="2">NLD-2019</strain>
        <tissue evidence="2">Leaf</tissue>
    </source>
</reference>
<evidence type="ECO:0000313" key="2">
    <source>
        <dbReference type="EMBL" id="KAD4584599.1"/>
    </source>
</evidence>
<proteinExistence type="predicted"/>
<gene>
    <name evidence="2" type="ORF">E3N88_22200</name>
</gene>
<dbReference type="Proteomes" id="UP000326396">
    <property type="component" value="Linkage Group LG2"/>
</dbReference>
<evidence type="ECO:0000313" key="3">
    <source>
        <dbReference type="Proteomes" id="UP000326396"/>
    </source>
</evidence>
<accession>A0A5N6NAW2</accession>
<comment type="caution">
    <text evidence="2">The sequence shown here is derived from an EMBL/GenBank/DDBJ whole genome shotgun (WGS) entry which is preliminary data.</text>
</comment>
<organism evidence="2 3">
    <name type="scientific">Mikania micrantha</name>
    <name type="common">bitter vine</name>
    <dbReference type="NCBI Taxonomy" id="192012"/>
    <lineage>
        <taxon>Eukaryota</taxon>
        <taxon>Viridiplantae</taxon>
        <taxon>Streptophyta</taxon>
        <taxon>Embryophyta</taxon>
        <taxon>Tracheophyta</taxon>
        <taxon>Spermatophyta</taxon>
        <taxon>Magnoliopsida</taxon>
        <taxon>eudicotyledons</taxon>
        <taxon>Gunneridae</taxon>
        <taxon>Pentapetalae</taxon>
        <taxon>asterids</taxon>
        <taxon>campanulids</taxon>
        <taxon>Asterales</taxon>
        <taxon>Asteraceae</taxon>
        <taxon>Asteroideae</taxon>
        <taxon>Heliantheae alliance</taxon>
        <taxon>Eupatorieae</taxon>
        <taxon>Mikania</taxon>
    </lineage>
</organism>
<protein>
    <submittedName>
        <fullName evidence="2">Uncharacterized protein</fullName>
    </submittedName>
</protein>
<feature type="region of interest" description="Disordered" evidence="1">
    <location>
        <begin position="109"/>
        <end position="129"/>
    </location>
</feature>